<reference evidence="1" key="1">
    <citation type="submission" date="2020-12" db="EMBL/GenBank/DDBJ databases">
        <title>Bacterial taxonomy.</title>
        <authorList>
            <person name="Pan X."/>
        </authorList>
    </citation>
    <scope>NUCLEOTIDE SEQUENCE</scope>
    <source>
        <strain evidence="1">M0105</strain>
    </source>
</reference>
<dbReference type="Pfam" id="PF04430">
    <property type="entry name" value="DUF498"/>
    <property type="match status" value="1"/>
</dbReference>
<dbReference type="Proteomes" id="UP000655420">
    <property type="component" value="Unassembled WGS sequence"/>
</dbReference>
<accession>A0A8J7M5J2</accession>
<comment type="caution">
    <text evidence="1">The sequence shown here is derived from an EMBL/GenBank/DDBJ whole genome shotgun (WGS) entry which is preliminary data.</text>
</comment>
<dbReference type="EMBL" id="JAEHHL010000001">
    <property type="protein sequence ID" value="MBK0397809.1"/>
    <property type="molecule type" value="Genomic_DNA"/>
</dbReference>
<evidence type="ECO:0000313" key="1">
    <source>
        <dbReference type="EMBL" id="MBK0397809.1"/>
    </source>
</evidence>
<dbReference type="AlphaFoldDB" id="A0A8J7M5J2"/>
<dbReference type="InterPro" id="IPR036748">
    <property type="entry name" value="MTH938-like_sf"/>
</dbReference>
<dbReference type="InterPro" id="IPR007523">
    <property type="entry name" value="NDUFAF3/AAMDC"/>
</dbReference>
<proteinExistence type="predicted"/>
<dbReference type="PANTHER" id="PTHR21192:SF2">
    <property type="entry name" value="NADH DEHYDROGENASE [UBIQUINONE] 1 ALPHA SUBCOMPLEX ASSEMBLY FACTOR 3"/>
    <property type="match status" value="1"/>
</dbReference>
<dbReference type="PANTHER" id="PTHR21192">
    <property type="entry name" value="NUCLEAR PROTEIN E3-3"/>
    <property type="match status" value="1"/>
</dbReference>
<dbReference type="Gene3D" id="3.40.1230.10">
    <property type="entry name" value="MTH938-like"/>
    <property type="match status" value="1"/>
</dbReference>
<dbReference type="CDD" id="cd00248">
    <property type="entry name" value="Mth938-like"/>
    <property type="match status" value="1"/>
</dbReference>
<protein>
    <submittedName>
        <fullName evidence="1">Mth938-like domain-containing protein</fullName>
    </submittedName>
</protein>
<name>A0A8J7M5J2_9RHOB</name>
<sequence length="122" mass="12508">MRMNEITFGGQRPVDGYGPGGFRIAGEWHEGPLVLLPSGIQPMAGGALGDAAIAPVLAAAAEIDVVLVGQGAEIAPLPRALREAFEAAGIGVEMMSTPSACRTYNVLLAEDRRVAALLIAVG</sequence>
<evidence type="ECO:0000313" key="2">
    <source>
        <dbReference type="Proteomes" id="UP000655420"/>
    </source>
</evidence>
<keyword evidence="2" id="KW-1185">Reference proteome</keyword>
<gene>
    <name evidence="1" type="ORF">H0I76_01285</name>
</gene>
<dbReference type="SUPFAM" id="SSF64076">
    <property type="entry name" value="MTH938-like"/>
    <property type="match status" value="1"/>
</dbReference>
<organism evidence="1 2">
    <name type="scientific">Thermohalobaculum xanthum</name>
    <dbReference type="NCBI Taxonomy" id="2753746"/>
    <lineage>
        <taxon>Bacteria</taxon>
        <taxon>Pseudomonadati</taxon>
        <taxon>Pseudomonadota</taxon>
        <taxon>Alphaproteobacteria</taxon>
        <taxon>Rhodobacterales</taxon>
        <taxon>Paracoccaceae</taxon>
        <taxon>Thermohalobaculum</taxon>
    </lineage>
</organism>